<gene>
    <name evidence="2" type="ORF">HLH44_20430</name>
</gene>
<keyword evidence="1" id="KW-0472">Membrane</keyword>
<evidence type="ECO:0000313" key="3">
    <source>
        <dbReference type="Proteomes" id="UP000530320"/>
    </source>
</evidence>
<sequence length="133" mass="13347">MSRISHALGNALANAIGIATVIACAAPAWARTAAYVGPYGGVAAVHTPGPYIRPVPGPWRGPCCYAPYRGAGALAAGVAAGAVVGAAAAASHPALYPYAYGYPVAVVPRPYVYPAPVVVASPPVVVYPARPWP</sequence>
<dbReference type="EMBL" id="JABEQP010000030">
    <property type="protein sequence ID" value="MBB2199763.1"/>
    <property type="molecule type" value="Genomic_DNA"/>
</dbReference>
<feature type="transmembrane region" description="Helical" evidence="1">
    <location>
        <begin position="12"/>
        <end position="30"/>
    </location>
</feature>
<dbReference type="AlphaFoldDB" id="A0A7W4PJG2"/>
<protein>
    <submittedName>
        <fullName evidence="2">Uncharacterized protein</fullName>
    </submittedName>
</protein>
<accession>A0A7W4PJG2</accession>
<comment type="caution">
    <text evidence="2">The sequence shown here is derived from an EMBL/GenBank/DDBJ whole genome shotgun (WGS) entry which is preliminary data.</text>
</comment>
<evidence type="ECO:0000313" key="2">
    <source>
        <dbReference type="EMBL" id="MBB2199763.1"/>
    </source>
</evidence>
<dbReference type="Proteomes" id="UP000530320">
    <property type="component" value="Unassembled WGS sequence"/>
</dbReference>
<keyword evidence="1" id="KW-0812">Transmembrane</keyword>
<dbReference type="RefSeq" id="WP_183010668.1">
    <property type="nucleotide sequence ID" value="NZ_JABEQP010000030.1"/>
</dbReference>
<reference evidence="2 3" key="1">
    <citation type="submission" date="2020-04" db="EMBL/GenBank/DDBJ databases">
        <title>Description of novel Gluconacetobacter.</title>
        <authorList>
            <person name="Sombolestani A."/>
        </authorList>
    </citation>
    <scope>NUCLEOTIDE SEQUENCE [LARGE SCALE GENOMIC DNA]</scope>
    <source>
        <strain evidence="2 3">LMG 22058</strain>
    </source>
</reference>
<organism evidence="2 3">
    <name type="scientific">Gluconacetobacter dulcium</name>
    <dbReference type="NCBI Taxonomy" id="2729096"/>
    <lineage>
        <taxon>Bacteria</taxon>
        <taxon>Pseudomonadati</taxon>
        <taxon>Pseudomonadota</taxon>
        <taxon>Alphaproteobacteria</taxon>
        <taxon>Acetobacterales</taxon>
        <taxon>Acetobacteraceae</taxon>
        <taxon>Gluconacetobacter</taxon>
    </lineage>
</organism>
<keyword evidence="1" id="KW-1133">Transmembrane helix</keyword>
<evidence type="ECO:0000256" key="1">
    <source>
        <dbReference type="SAM" id="Phobius"/>
    </source>
</evidence>
<proteinExistence type="predicted"/>
<name>A0A7W4PJG2_9PROT</name>
<dbReference type="PROSITE" id="PS51257">
    <property type="entry name" value="PROKAR_LIPOPROTEIN"/>
    <property type="match status" value="1"/>
</dbReference>